<dbReference type="PROSITE" id="PS50181">
    <property type="entry name" value="FBOX"/>
    <property type="match status" value="1"/>
</dbReference>
<sequence length="682" mass="77148">MSGESSSAVGRPRRSARLRGKAGLCDENSGPQALTAPSAEPSPKRRKVNTARSPPKKNVLKEKGKRTCRRTLSMLPDMPLDILFEIFGHLHPLDILHLARTTKALRNVLMQRSAVSIWKQARKQIEDLPDCPPDLSEPQYARLLFDPHCHFCLTARVMTVLWACRARCCKSCMSEHVTESSSLYNLMSDFKKLPISKMVPMEFRNKPIFLKRDALALREQITAVGDDKEKLEEFGKTKVEEVQAIETHARAVAAWQDEQAERRGFELETIRYNRMRSIMSKLSELGYQVDLEKMSEDFKVEFEDHPLVKQPKELTARIWNNIREPMLAYMERVRADRLARERCQHMCLRIIFVKQLLDIFSLVCPPRTYLPSTADFCVMPEFKRSLMVPPEEPPPRGELLDAFACILELCARWRGETSARLLPLLPPPPGSAPGAAPLSRLGLATTFFRCKRCPAGWNAIGYPRVLAHECLTVRAAIDTGAATPEAHLHNALALTVGEQPWNRAGDRVAWHEEAHHAARRIVRAVGADPERATWEELDALDARVVCTACMHGDCVRVMTWRTAVKHALRSHSGAAAPKAKWVKLNEGDTEQVQDEEAEVVEAELEILGDWACMRCRSQRMKYDELMVHLIDDHTIDNPEEDEDYTLHLDSSTGPGEPMLEQHMPVSELTTPKVRRAAGLLPL</sequence>
<keyword evidence="4" id="KW-1185">Reference proteome</keyword>
<accession>A0A8E2ASN3</accession>
<reference evidence="3 4" key="1">
    <citation type="submission" date="2016-07" db="EMBL/GenBank/DDBJ databases">
        <title>Draft genome of the white-rot fungus Obba rivulosa 3A-2.</title>
        <authorList>
            <consortium name="DOE Joint Genome Institute"/>
            <person name="Miettinen O."/>
            <person name="Riley R."/>
            <person name="Acob R."/>
            <person name="Barry K."/>
            <person name="Cullen D."/>
            <person name="De Vries R."/>
            <person name="Hainaut M."/>
            <person name="Hatakka A."/>
            <person name="Henrissat B."/>
            <person name="Hilden K."/>
            <person name="Kuo R."/>
            <person name="Labutti K."/>
            <person name="Lipzen A."/>
            <person name="Makela M.R."/>
            <person name="Sandor L."/>
            <person name="Spatafora J.W."/>
            <person name="Grigoriev I.V."/>
            <person name="Hibbett D.S."/>
        </authorList>
    </citation>
    <scope>NUCLEOTIDE SEQUENCE [LARGE SCALE GENOMIC DNA]</scope>
    <source>
        <strain evidence="3 4">3A-2</strain>
    </source>
</reference>
<organism evidence="3 4">
    <name type="scientific">Obba rivulosa</name>
    <dbReference type="NCBI Taxonomy" id="1052685"/>
    <lineage>
        <taxon>Eukaryota</taxon>
        <taxon>Fungi</taxon>
        <taxon>Dikarya</taxon>
        <taxon>Basidiomycota</taxon>
        <taxon>Agaricomycotina</taxon>
        <taxon>Agaricomycetes</taxon>
        <taxon>Polyporales</taxon>
        <taxon>Gelatoporiaceae</taxon>
        <taxon>Obba</taxon>
    </lineage>
</organism>
<evidence type="ECO:0000313" key="4">
    <source>
        <dbReference type="Proteomes" id="UP000250043"/>
    </source>
</evidence>
<evidence type="ECO:0000256" key="1">
    <source>
        <dbReference type="SAM" id="MobiDB-lite"/>
    </source>
</evidence>
<dbReference type="AlphaFoldDB" id="A0A8E2ASN3"/>
<dbReference type="OrthoDB" id="2322499at2759"/>
<dbReference type="Pfam" id="PF00646">
    <property type="entry name" value="F-box"/>
    <property type="match status" value="1"/>
</dbReference>
<name>A0A8E2ASN3_9APHY</name>
<dbReference type="Proteomes" id="UP000250043">
    <property type="component" value="Unassembled WGS sequence"/>
</dbReference>
<evidence type="ECO:0000313" key="3">
    <source>
        <dbReference type="EMBL" id="OCH87407.1"/>
    </source>
</evidence>
<dbReference type="InterPro" id="IPR036047">
    <property type="entry name" value="F-box-like_dom_sf"/>
</dbReference>
<feature type="region of interest" description="Disordered" evidence="1">
    <location>
        <begin position="1"/>
        <end position="65"/>
    </location>
</feature>
<proteinExistence type="predicted"/>
<feature type="compositionally biased region" description="Basic residues" evidence="1">
    <location>
        <begin position="11"/>
        <end position="20"/>
    </location>
</feature>
<dbReference type="InterPro" id="IPR001810">
    <property type="entry name" value="F-box_dom"/>
</dbReference>
<dbReference type="EMBL" id="KV722486">
    <property type="protein sequence ID" value="OCH87407.1"/>
    <property type="molecule type" value="Genomic_DNA"/>
</dbReference>
<dbReference type="CDD" id="cd09917">
    <property type="entry name" value="F-box_SF"/>
    <property type="match status" value="1"/>
</dbReference>
<evidence type="ECO:0000259" key="2">
    <source>
        <dbReference type="PROSITE" id="PS50181"/>
    </source>
</evidence>
<dbReference type="SUPFAM" id="SSF81383">
    <property type="entry name" value="F-box domain"/>
    <property type="match status" value="1"/>
</dbReference>
<gene>
    <name evidence="3" type="ORF">OBBRIDRAFT_781679</name>
</gene>
<protein>
    <recommendedName>
        <fullName evidence="2">F-box domain-containing protein</fullName>
    </recommendedName>
</protein>
<feature type="domain" description="F-box" evidence="2">
    <location>
        <begin position="72"/>
        <end position="121"/>
    </location>
</feature>